<name>A0A0C1R6C5_9CLOT</name>
<gene>
    <name evidence="1" type="ORF">U732_2310</name>
</gene>
<proteinExistence type="predicted"/>
<dbReference type="OrthoDB" id="5891780at2"/>
<keyword evidence="2" id="KW-1185">Reference proteome</keyword>
<protein>
    <submittedName>
        <fullName evidence="1">Uncharacterized protein</fullName>
    </submittedName>
</protein>
<dbReference type="Proteomes" id="UP000031366">
    <property type="component" value="Unassembled WGS sequence"/>
</dbReference>
<sequence length="275" mass="30975">MSKKSDLLEQNIADLVCNYNTIPSTIPSWMKELGIVAASEIISSRRIGAENKNNKTDVLITLKNSVNIKISAKLSSADYFGNWYGHVRFLQEFGSDTFNKLTKDATDWANWWITQTDAPFVGVSICFGKRSGNTARKFLDIFSPEDILSIVKGFESDDSDATANCMYISSKSPTSLGELLNNLLPITLETIEQVVGEFMIAYRPINPITEGTNRGKNVYTQFVPYNKLDNPIKIISPKEIETLGEFKVVEPNRLNHNHILDKLESEYNILIPRKK</sequence>
<organism evidence="1 2">
    <name type="scientific">Clostridium argentinense CDC 2741</name>
    <dbReference type="NCBI Taxonomy" id="1418104"/>
    <lineage>
        <taxon>Bacteria</taxon>
        <taxon>Bacillati</taxon>
        <taxon>Bacillota</taxon>
        <taxon>Clostridia</taxon>
        <taxon>Eubacteriales</taxon>
        <taxon>Clostridiaceae</taxon>
        <taxon>Clostridium</taxon>
    </lineage>
</organism>
<dbReference type="EMBL" id="AYSO01000018">
    <property type="protein sequence ID" value="KIE46021.1"/>
    <property type="molecule type" value="Genomic_DNA"/>
</dbReference>
<dbReference type="AlphaFoldDB" id="A0A0C1R6C5"/>
<evidence type="ECO:0000313" key="1">
    <source>
        <dbReference type="EMBL" id="KIE46021.1"/>
    </source>
</evidence>
<dbReference type="RefSeq" id="WP_039634587.1">
    <property type="nucleotide sequence ID" value="NZ_AYSO01000018.1"/>
</dbReference>
<comment type="caution">
    <text evidence="1">The sequence shown here is derived from an EMBL/GenBank/DDBJ whole genome shotgun (WGS) entry which is preliminary data.</text>
</comment>
<reference evidence="1 2" key="1">
    <citation type="journal article" date="2015" name="Infect. Genet. Evol.">
        <title>Genomic sequences of six botulinum neurotoxin-producing strains representing three clostridial species illustrate the mobility and diversity of botulinum neurotoxin genes.</title>
        <authorList>
            <person name="Smith T.J."/>
            <person name="Hill K.K."/>
            <person name="Xie G."/>
            <person name="Foley B.T."/>
            <person name="Williamson C.H."/>
            <person name="Foster J.T."/>
            <person name="Johnson S.L."/>
            <person name="Chertkov O."/>
            <person name="Teshima H."/>
            <person name="Gibbons H.S."/>
            <person name="Johnsky L.A."/>
            <person name="Karavis M.A."/>
            <person name="Smith L.A."/>
        </authorList>
    </citation>
    <scope>NUCLEOTIDE SEQUENCE [LARGE SCALE GENOMIC DNA]</scope>
    <source>
        <strain evidence="1 2">CDC 2741</strain>
    </source>
</reference>
<accession>A0A0C1R6C5</accession>
<evidence type="ECO:0000313" key="2">
    <source>
        <dbReference type="Proteomes" id="UP000031366"/>
    </source>
</evidence>